<evidence type="ECO:0000313" key="2">
    <source>
        <dbReference type="EMBL" id="ABB29906.1"/>
    </source>
</evidence>
<gene>
    <name evidence="2" type="primary">wzy</name>
</gene>
<dbReference type="RefSeq" id="WP_000613576.1">
    <property type="nucleotide sequence ID" value="NZ_AP017610.1"/>
</dbReference>
<dbReference type="EMBL" id="KJ755562">
    <property type="protein sequence ID" value="AIG62584.1"/>
    <property type="molecule type" value="Genomic_DNA"/>
</dbReference>
<keyword evidence="1" id="KW-1133">Transmembrane helix</keyword>
<name>Q077R9_ECOLX</name>
<keyword evidence="1" id="KW-0472">Membrane</keyword>
<feature type="transmembrane region" description="Helical" evidence="1">
    <location>
        <begin position="84"/>
        <end position="103"/>
    </location>
</feature>
<feature type="transmembrane region" description="Helical" evidence="1">
    <location>
        <begin position="5"/>
        <end position="21"/>
    </location>
</feature>
<sequence length="350" mass="41371">MIPYVMFYCSSLVLVVLSLVLKKYDWFWLLFLLFFSAVFVGLRVDVGADYTEYAQIYNQSGNITNFELGFDIIFNYGKRLGYDYVFVSLFFFLLTTLFFIYSIKELNYKTLIYFCFLLFMFVPLTSTIRQGLAIPFFVMCILNSDRPKVYFTSIALGCLFHYSILFMFFFFWVRHIKQSYCRAFLIVLLFSLLSIFNIVEYIIMLLNYMPGLGAISTKLLMYTQRYQVEFSMNSFVYKLAGLLLITMFMPFIKVNEKLRCSYNLYFITVCIFILLKDNAVLTNRLTYATNISLVTFFSLLLSMIRGFYKKAIVSILFVFYFSFSYFKFTATDLRHSVESAYMPYKSLLIN</sequence>
<feature type="transmembrane region" description="Helical" evidence="1">
    <location>
        <begin position="264"/>
        <end position="281"/>
    </location>
</feature>
<evidence type="ECO:0000313" key="3">
    <source>
        <dbReference type="EMBL" id="AIG62584.1"/>
    </source>
</evidence>
<reference evidence="2" key="1">
    <citation type="journal article" date="2006" name="Curr. Microbiol.">
        <title>Characterization of E. coli O24 and O56 O antigen gene clusters reveals a complex evolutionary history of the O24 gene cluster.</title>
        <authorList>
            <person name="Cheng J."/>
            <person name="Wang Q."/>
            <person name="Wang W."/>
            <person name="Wang Y."/>
            <person name="Wang L."/>
            <person name="Feng L."/>
        </authorList>
    </citation>
    <scope>NUCLEOTIDE SEQUENCE</scope>
</reference>
<feature type="transmembrane region" description="Helical" evidence="1">
    <location>
        <begin position="184"/>
        <end position="210"/>
    </location>
</feature>
<feature type="transmembrane region" description="Helical" evidence="1">
    <location>
        <begin position="26"/>
        <end position="44"/>
    </location>
</feature>
<evidence type="ECO:0000256" key="1">
    <source>
        <dbReference type="SAM" id="Phobius"/>
    </source>
</evidence>
<protein>
    <submittedName>
        <fullName evidence="3">O-antigen polymerase</fullName>
    </submittedName>
    <submittedName>
        <fullName evidence="2">Wzy</fullName>
    </submittedName>
</protein>
<feature type="transmembrane region" description="Helical" evidence="1">
    <location>
        <begin position="311"/>
        <end position="328"/>
    </location>
</feature>
<organism evidence="2">
    <name type="scientific">Escherichia coli</name>
    <dbReference type="NCBI Taxonomy" id="562"/>
    <lineage>
        <taxon>Bacteria</taxon>
        <taxon>Pseudomonadati</taxon>
        <taxon>Pseudomonadota</taxon>
        <taxon>Gammaproteobacteria</taxon>
        <taxon>Enterobacterales</taxon>
        <taxon>Enterobacteriaceae</taxon>
        <taxon>Escherichia</taxon>
    </lineage>
</organism>
<accession>Q077R9</accession>
<feature type="transmembrane region" description="Helical" evidence="1">
    <location>
        <begin position="287"/>
        <end position="304"/>
    </location>
</feature>
<reference evidence="3" key="2">
    <citation type="journal article" date="2016" name="PLoS ONE">
        <title>Comparison of O-Antigen Gene Clusters of All O-Serogroups of Escherichia coli and Proposal for Adopting a New Nomenclature for O-Typing.</title>
        <authorList>
            <person name="DebRoy C."/>
            <person name="Fratamico P.M."/>
            <person name="Yan X."/>
            <person name="Baranzoni G."/>
            <person name="Liu Y."/>
            <person name="Needleman D.S."/>
            <person name="Tebbs R."/>
            <person name="O'Connell C.D."/>
            <person name="Allred A."/>
            <person name="Swimley M."/>
            <person name="Mwangi M."/>
            <person name="Kapur V."/>
            <person name="Raygoza Garay J.A."/>
            <person name="Roberts E.L."/>
            <person name="Katani R."/>
        </authorList>
    </citation>
    <scope>NUCLEOTIDE SEQUENCE</scope>
    <source>
        <strain evidence="3">E 41a</strain>
    </source>
</reference>
<feature type="transmembrane region" description="Helical" evidence="1">
    <location>
        <begin position="110"/>
        <end position="129"/>
    </location>
</feature>
<proteinExistence type="predicted"/>
<keyword evidence="1" id="KW-0812">Transmembrane</keyword>
<dbReference type="Pfam" id="PF14897">
    <property type="entry name" value="EpsG"/>
    <property type="match status" value="1"/>
</dbReference>
<dbReference type="EMBL" id="DQ220292">
    <property type="protein sequence ID" value="ABB29906.1"/>
    <property type="molecule type" value="Genomic_DNA"/>
</dbReference>
<feature type="transmembrane region" description="Helical" evidence="1">
    <location>
        <begin position="149"/>
        <end position="172"/>
    </location>
</feature>
<dbReference type="InterPro" id="IPR049458">
    <property type="entry name" value="EpsG-like"/>
</dbReference>
<dbReference type="AlphaFoldDB" id="Q077R9"/>
<feature type="transmembrane region" description="Helical" evidence="1">
    <location>
        <begin position="230"/>
        <end position="252"/>
    </location>
</feature>